<evidence type="ECO:0000256" key="4">
    <source>
        <dbReference type="ARBA" id="ARBA00023027"/>
    </source>
</evidence>
<dbReference type="GO" id="GO:0019674">
    <property type="term" value="P:NAD+ metabolic process"/>
    <property type="evidence" value="ECO:0007669"/>
    <property type="project" value="InterPro"/>
</dbReference>
<dbReference type="Pfam" id="PF01513">
    <property type="entry name" value="NAD_kinase"/>
    <property type="match status" value="1"/>
</dbReference>
<dbReference type="InterPro" id="IPR017437">
    <property type="entry name" value="ATP-NAD_kinase_PpnK-typ_C"/>
</dbReference>
<sequence length="289" mass="31052">MSDMKNPRKVLLVVNASRVDAKSAAAQLSDLLVAQGFEILVSGDSQIPGTSRFDSATLDKCEIAIVLGGDGTMLRGAEAVRGTNIPLLGVNLGHVGFLAEVEKPTIEEISAAVISKSYICDPRMVLGYAVHRGEVEVARGWALNEVTIERESTSMLQLFVQIDRRPLSRWGCDGLICSTPTGSTAYAFSAGGPVVWPEVEAFVLLPISAHALFSKPMVVSPNSEIVIDIESTGALLLGDSLRQFRLESGDRVTITKDSGNVQLAHLSESIFSDRLVAKFKLPVEGWRGE</sequence>
<proteinExistence type="inferred from homology"/>
<dbReference type="InterPro" id="IPR017438">
    <property type="entry name" value="ATP-NAD_kinase_N"/>
</dbReference>
<dbReference type="GO" id="GO:0003951">
    <property type="term" value="F:NAD+ kinase activity"/>
    <property type="evidence" value="ECO:0007669"/>
    <property type="project" value="InterPro"/>
</dbReference>
<keyword evidence="4" id="KW-0520">NAD</keyword>
<dbReference type="EMBL" id="CAFBQL010000002">
    <property type="protein sequence ID" value="CAB5055661.1"/>
    <property type="molecule type" value="Genomic_DNA"/>
</dbReference>
<dbReference type="PANTHER" id="PTHR20275">
    <property type="entry name" value="NAD KINASE"/>
    <property type="match status" value="1"/>
</dbReference>
<keyword evidence="3" id="KW-0521">NADP</keyword>
<keyword evidence="1" id="KW-0808">Transferase</keyword>
<evidence type="ECO:0000313" key="7">
    <source>
        <dbReference type="EMBL" id="CAB5055661.1"/>
    </source>
</evidence>
<dbReference type="SUPFAM" id="SSF111331">
    <property type="entry name" value="NAD kinase/diacylglycerol kinase-like"/>
    <property type="match status" value="1"/>
</dbReference>
<evidence type="ECO:0000313" key="6">
    <source>
        <dbReference type="EMBL" id="CAB4910929.1"/>
    </source>
</evidence>
<evidence type="ECO:0000256" key="2">
    <source>
        <dbReference type="ARBA" id="ARBA00022777"/>
    </source>
</evidence>
<dbReference type="PANTHER" id="PTHR20275:SF0">
    <property type="entry name" value="NAD KINASE"/>
    <property type="match status" value="1"/>
</dbReference>
<evidence type="ECO:0000256" key="3">
    <source>
        <dbReference type="ARBA" id="ARBA00022857"/>
    </source>
</evidence>
<dbReference type="Pfam" id="PF20143">
    <property type="entry name" value="NAD_kinase_C"/>
    <property type="match status" value="1"/>
</dbReference>
<dbReference type="EMBL" id="CAFBMV010000001">
    <property type="protein sequence ID" value="CAB4910929.1"/>
    <property type="molecule type" value="Genomic_DNA"/>
</dbReference>
<protein>
    <submittedName>
        <fullName evidence="7">Unannotated protein</fullName>
    </submittedName>
</protein>
<evidence type="ECO:0000256" key="1">
    <source>
        <dbReference type="ARBA" id="ARBA00022679"/>
    </source>
</evidence>
<keyword evidence="2" id="KW-0418">Kinase</keyword>
<organism evidence="7">
    <name type="scientific">freshwater metagenome</name>
    <dbReference type="NCBI Taxonomy" id="449393"/>
    <lineage>
        <taxon>unclassified sequences</taxon>
        <taxon>metagenomes</taxon>
        <taxon>ecological metagenomes</taxon>
    </lineage>
</organism>
<dbReference type="HAMAP" id="MF_00361">
    <property type="entry name" value="NAD_kinase"/>
    <property type="match status" value="1"/>
</dbReference>
<accession>A0A6J7TQC0</accession>
<dbReference type="InterPro" id="IPR016064">
    <property type="entry name" value="NAD/diacylglycerol_kinase_sf"/>
</dbReference>
<dbReference type="GO" id="GO:0006741">
    <property type="term" value="P:NADP+ biosynthetic process"/>
    <property type="evidence" value="ECO:0007669"/>
    <property type="project" value="InterPro"/>
</dbReference>
<dbReference type="AlphaFoldDB" id="A0A6J7TQC0"/>
<dbReference type="Gene3D" id="3.40.50.10330">
    <property type="entry name" value="Probable inorganic polyphosphate/atp-NAD kinase, domain 1"/>
    <property type="match status" value="1"/>
</dbReference>
<name>A0A6J7TQC0_9ZZZZ</name>
<dbReference type="EMBL" id="CAFBLE010000016">
    <property type="protein sequence ID" value="CAB4875998.1"/>
    <property type="molecule type" value="Genomic_DNA"/>
</dbReference>
<gene>
    <name evidence="5" type="ORF">UFOPK3346_01332</name>
    <name evidence="6" type="ORF">UFOPK3670_00008</name>
    <name evidence="7" type="ORF">UFOPK4308_00489</name>
</gene>
<dbReference type="NCBIfam" id="NF002892">
    <property type="entry name" value="PRK03372.1"/>
    <property type="match status" value="1"/>
</dbReference>
<dbReference type="InterPro" id="IPR002504">
    <property type="entry name" value="NADK"/>
</dbReference>
<dbReference type="Gene3D" id="2.60.200.30">
    <property type="entry name" value="Probable inorganic polyphosphate/atp-NAD kinase, domain 2"/>
    <property type="match status" value="1"/>
</dbReference>
<evidence type="ECO:0000313" key="5">
    <source>
        <dbReference type="EMBL" id="CAB4875998.1"/>
    </source>
</evidence>
<reference evidence="7" key="1">
    <citation type="submission" date="2020-05" db="EMBL/GenBank/DDBJ databases">
        <authorList>
            <person name="Chiriac C."/>
            <person name="Salcher M."/>
            <person name="Ghai R."/>
            <person name="Kavagutti S V."/>
        </authorList>
    </citation>
    <scope>NUCLEOTIDE SEQUENCE</scope>
</reference>